<comment type="caution">
    <text evidence="1">The sequence shown here is derived from an EMBL/GenBank/DDBJ whole genome shotgun (WGS) entry which is preliminary data.</text>
</comment>
<reference evidence="1" key="1">
    <citation type="submission" date="2022-10" db="EMBL/GenBank/DDBJ databases">
        <title>Complete Genome of Trichothecium roseum strain YXFP-22015, a Plant Pathogen Isolated from Citrus.</title>
        <authorList>
            <person name="Wang Y."/>
            <person name="Zhu L."/>
        </authorList>
    </citation>
    <scope>NUCLEOTIDE SEQUENCE</scope>
    <source>
        <strain evidence="1">YXFP-22015</strain>
    </source>
</reference>
<evidence type="ECO:0000313" key="1">
    <source>
        <dbReference type="EMBL" id="KAI9896443.1"/>
    </source>
</evidence>
<sequence length="302" mass="32559">MSTIKNVAIVGASGSLGAPVFEKLVASGKFNVTVIRRHGSKSTYPAGTAVVDVDFDDAAALTEALKGQDAVVSTVASLATDQQPKLIDAAVAAGVKRFLPSDFGSDLSNPKTRKLPVFGHKVATQEHLIKAAAEGPITYTFVQNSAFLDWGLERDFILRVSEGTQPILYDGGDGVFSATTLATVGDAVVGVLDRPDETRNRTVFVEDAKLTQNQLLRLAKEVAPERDWTPEHVKIDDLTTKSDRELAEGNIGPTTFVNYLFRAVLDPEYGGNFRETDNELLGLKGKTEEDVKAILAKILKKQ</sequence>
<gene>
    <name evidence="1" type="ORF">N3K66_008615</name>
</gene>
<dbReference type="Proteomes" id="UP001163324">
    <property type="component" value="Chromosome 9"/>
</dbReference>
<organism evidence="1 2">
    <name type="scientific">Trichothecium roseum</name>
    <dbReference type="NCBI Taxonomy" id="47278"/>
    <lineage>
        <taxon>Eukaryota</taxon>
        <taxon>Fungi</taxon>
        <taxon>Dikarya</taxon>
        <taxon>Ascomycota</taxon>
        <taxon>Pezizomycotina</taxon>
        <taxon>Sordariomycetes</taxon>
        <taxon>Hypocreomycetidae</taxon>
        <taxon>Hypocreales</taxon>
        <taxon>Hypocreales incertae sedis</taxon>
        <taxon>Trichothecium</taxon>
    </lineage>
</organism>
<proteinExistence type="predicted"/>
<evidence type="ECO:0000313" key="2">
    <source>
        <dbReference type="Proteomes" id="UP001163324"/>
    </source>
</evidence>
<keyword evidence="2" id="KW-1185">Reference proteome</keyword>
<dbReference type="EMBL" id="CM047948">
    <property type="protein sequence ID" value="KAI9896443.1"/>
    <property type="molecule type" value="Genomic_DNA"/>
</dbReference>
<protein>
    <submittedName>
        <fullName evidence="1">Uncharacterized protein</fullName>
    </submittedName>
</protein>
<accession>A0ACC0UQQ9</accession>
<name>A0ACC0UQQ9_9HYPO</name>